<dbReference type="InterPro" id="IPR028939">
    <property type="entry name" value="P5C_Rdtase_cat_N"/>
</dbReference>
<keyword evidence="1" id="KW-0560">Oxidoreductase</keyword>
<dbReference type="EMBL" id="QLLL01000013">
    <property type="protein sequence ID" value="RAI97902.1"/>
    <property type="molecule type" value="Genomic_DNA"/>
</dbReference>
<dbReference type="InterPro" id="IPR051267">
    <property type="entry name" value="STEAP_metalloreductase"/>
</dbReference>
<comment type="caution">
    <text evidence="3">The sequence shown here is derived from an EMBL/GenBank/DDBJ whole genome shotgun (WGS) entry which is preliminary data.</text>
</comment>
<protein>
    <recommendedName>
        <fullName evidence="2">Pyrroline-5-carboxylate reductase catalytic N-terminal domain-containing protein</fullName>
    </recommendedName>
</protein>
<dbReference type="RefSeq" id="WP_111600330.1">
    <property type="nucleotide sequence ID" value="NZ_QLLL01000013.1"/>
</dbReference>
<keyword evidence="4" id="KW-1185">Reference proteome</keyword>
<dbReference type="OrthoDB" id="663900at2"/>
<evidence type="ECO:0000259" key="2">
    <source>
        <dbReference type="Pfam" id="PF03807"/>
    </source>
</evidence>
<sequence length="218" mass="23821">MKIGILGAGAVGMAIGKGLCEKGYEVMMGSNHVQKPSLQDFQATFPGKGFLGSLQETAVWGDLIVLCTTWQSAQLSIEQAGVWNFKSKIVVDVTNPLDDKGPDANGKISFQLHKNLSAGEQIQAWLPGAHVVKALNSIGHGHMINPQFKEGAPSMFICGNNDWAKKAVKDILQQLGWPDVIDIGGIEIAREIEALSVLWWAYGFRTGTWHHAFRLLRE</sequence>
<proteinExistence type="predicted"/>
<accession>A0A327Q3Z9</accession>
<evidence type="ECO:0000313" key="4">
    <source>
        <dbReference type="Proteomes" id="UP000249547"/>
    </source>
</evidence>
<dbReference type="Proteomes" id="UP000249547">
    <property type="component" value="Unassembled WGS sequence"/>
</dbReference>
<reference evidence="3 4" key="1">
    <citation type="submission" date="2018-06" db="EMBL/GenBank/DDBJ databases">
        <title>Genomic Encyclopedia of Archaeal and Bacterial Type Strains, Phase II (KMG-II): from individual species to whole genera.</title>
        <authorList>
            <person name="Goeker M."/>
        </authorList>
    </citation>
    <scope>NUCLEOTIDE SEQUENCE [LARGE SCALE GENOMIC DNA]</scope>
    <source>
        <strain evidence="3 4">DSM 23857</strain>
    </source>
</reference>
<dbReference type="SUPFAM" id="SSF51735">
    <property type="entry name" value="NAD(P)-binding Rossmann-fold domains"/>
    <property type="match status" value="1"/>
</dbReference>
<name>A0A327Q3Z9_9BACT</name>
<evidence type="ECO:0000313" key="3">
    <source>
        <dbReference type="EMBL" id="RAI97902.1"/>
    </source>
</evidence>
<dbReference type="InterPro" id="IPR036291">
    <property type="entry name" value="NAD(P)-bd_dom_sf"/>
</dbReference>
<dbReference type="AlphaFoldDB" id="A0A327Q3Z9"/>
<organism evidence="3 4">
    <name type="scientific">Chitinophaga skermanii</name>
    <dbReference type="NCBI Taxonomy" id="331697"/>
    <lineage>
        <taxon>Bacteria</taxon>
        <taxon>Pseudomonadati</taxon>
        <taxon>Bacteroidota</taxon>
        <taxon>Chitinophagia</taxon>
        <taxon>Chitinophagales</taxon>
        <taxon>Chitinophagaceae</taxon>
        <taxon>Chitinophaga</taxon>
    </lineage>
</organism>
<dbReference type="Pfam" id="PF03807">
    <property type="entry name" value="F420_oxidored"/>
    <property type="match status" value="1"/>
</dbReference>
<dbReference type="Gene3D" id="3.40.50.720">
    <property type="entry name" value="NAD(P)-binding Rossmann-like Domain"/>
    <property type="match status" value="1"/>
</dbReference>
<gene>
    <name evidence="3" type="ORF">LX64_04952</name>
</gene>
<dbReference type="PANTHER" id="PTHR14239">
    <property type="entry name" value="DUDULIN-RELATED"/>
    <property type="match status" value="1"/>
</dbReference>
<dbReference type="GO" id="GO:0016491">
    <property type="term" value="F:oxidoreductase activity"/>
    <property type="evidence" value="ECO:0007669"/>
    <property type="project" value="UniProtKB-KW"/>
</dbReference>
<feature type="domain" description="Pyrroline-5-carboxylate reductase catalytic N-terminal" evidence="2">
    <location>
        <begin position="2"/>
        <end position="96"/>
    </location>
</feature>
<evidence type="ECO:0000256" key="1">
    <source>
        <dbReference type="ARBA" id="ARBA00023002"/>
    </source>
</evidence>